<comment type="caution">
    <text evidence="3">The sequence shown here is derived from an EMBL/GenBank/DDBJ whole genome shotgun (WGS) entry which is preliminary data.</text>
</comment>
<reference evidence="3 4" key="1">
    <citation type="submission" date="2019-11" db="EMBL/GenBank/DDBJ databases">
        <title>Agromyces kandeliae sp. nov., isolated from mangrove soil.</title>
        <authorList>
            <person name="Wang R."/>
        </authorList>
    </citation>
    <scope>NUCLEOTIDE SEQUENCE [LARGE SCALE GENOMIC DNA]</scope>
    <source>
        <strain evidence="3 4">JCM 11433</strain>
    </source>
</reference>
<dbReference type="Proteomes" id="UP000433071">
    <property type="component" value="Unassembled WGS sequence"/>
</dbReference>
<gene>
    <name evidence="3" type="ORF">GJ743_04740</name>
</gene>
<sequence>MRNQNSSPSTTLTTHDETVDGTRARVRRTRRNRRAAWIASGAVVTIGAIVGSGFAVQSAVADQERRVAETAAIAEGADRGIDQLDAAGGLLEAHAVKTAEDTLKAADDTIAKAKGKADATELASSVASLSDYSYLAPERVFELVDATSDRLDDVTAKVAEFDKKAAEKAAAEKAAAEKAAAEKAA</sequence>
<dbReference type="RefSeq" id="WP_230386490.1">
    <property type="nucleotide sequence ID" value="NZ_WMLB01000015.1"/>
</dbReference>
<evidence type="ECO:0000256" key="1">
    <source>
        <dbReference type="SAM" id="MobiDB-lite"/>
    </source>
</evidence>
<accession>A0A6I3M6B3</accession>
<keyword evidence="4" id="KW-1185">Reference proteome</keyword>
<keyword evidence="2" id="KW-1133">Transmembrane helix</keyword>
<proteinExistence type="predicted"/>
<evidence type="ECO:0000256" key="2">
    <source>
        <dbReference type="SAM" id="Phobius"/>
    </source>
</evidence>
<feature type="transmembrane region" description="Helical" evidence="2">
    <location>
        <begin position="35"/>
        <end position="56"/>
    </location>
</feature>
<evidence type="ECO:0000313" key="4">
    <source>
        <dbReference type="Proteomes" id="UP000433071"/>
    </source>
</evidence>
<protein>
    <submittedName>
        <fullName evidence="3">Uncharacterized protein</fullName>
    </submittedName>
</protein>
<feature type="compositionally biased region" description="Basic and acidic residues" evidence="1">
    <location>
        <begin position="14"/>
        <end position="23"/>
    </location>
</feature>
<feature type="non-terminal residue" evidence="3">
    <location>
        <position position="185"/>
    </location>
</feature>
<feature type="region of interest" description="Disordered" evidence="1">
    <location>
        <begin position="1"/>
        <end position="25"/>
    </location>
</feature>
<name>A0A6I3M6B3_9MICO</name>
<keyword evidence="2" id="KW-0812">Transmembrane</keyword>
<organism evidence="3 4">
    <name type="scientific">Agromyces bracchium</name>
    <dbReference type="NCBI Taxonomy" id="88376"/>
    <lineage>
        <taxon>Bacteria</taxon>
        <taxon>Bacillati</taxon>
        <taxon>Actinomycetota</taxon>
        <taxon>Actinomycetes</taxon>
        <taxon>Micrococcales</taxon>
        <taxon>Microbacteriaceae</taxon>
        <taxon>Agromyces</taxon>
    </lineage>
</organism>
<evidence type="ECO:0000313" key="3">
    <source>
        <dbReference type="EMBL" id="MTH67677.1"/>
    </source>
</evidence>
<keyword evidence="2" id="KW-0472">Membrane</keyword>
<feature type="compositionally biased region" description="Polar residues" evidence="1">
    <location>
        <begin position="1"/>
        <end position="13"/>
    </location>
</feature>
<dbReference type="EMBL" id="WMLB01000015">
    <property type="protein sequence ID" value="MTH67677.1"/>
    <property type="molecule type" value="Genomic_DNA"/>
</dbReference>
<dbReference type="AlphaFoldDB" id="A0A6I3M6B3"/>